<evidence type="ECO:0000256" key="3">
    <source>
        <dbReference type="ARBA" id="ARBA00023014"/>
    </source>
</evidence>
<proteinExistence type="predicted"/>
<evidence type="ECO:0000259" key="4">
    <source>
        <dbReference type="PROSITE" id="PS51379"/>
    </source>
</evidence>
<evidence type="ECO:0000256" key="2">
    <source>
        <dbReference type="ARBA" id="ARBA00023004"/>
    </source>
</evidence>
<keyword evidence="3" id="KW-0411">Iron-sulfur</keyword>
<dbReference type="Proteomes" id="UP000183040">
    <property type="component" value="Unassembled WGS sequence"/>
</dbReference>
<dbReference type="PROSITE" id="PS00198">
    <property type="entry name" value="4FE4S_FER_1"/>
    <property type="match status" value="1"/>
</dbReference>
<dbReference type="RefSeq" id="WP_074708663.1">
    <property type="nucleotide sequence ID" value="NZ_FNRP01000040.1"/>
</dbReference>
<dbReference type="SUPFAM" id="SSF54862">
    <property type="entry name" value="4Fe-4S ferredoxins"/>
    <property type="match status" value="1"/>
</dbReference>
<dbReference type="Pfam" id="PF12838">
    <property type="entry name" value="Fer4_7"/>
    <property type="match status" value="1"/>
</dbReference>
<dbReference type="InterPro" id="IPR017900">
    <property type="entry name" value="4Fe4S_Fe_S_CS"/>
</dbReference>
<feature type="domain" description="4Fe-4S ferredoxin-type" evidence="4">
    <location>
        <begin position="40"/>
        <end position="70"/>
    </location>
</feature>
<reference evidence="5 6" key="1">
    <citation type="submission" date="2016-10" db="EMBL/GenBank/DDBJ databases">
        <authorList>
            <person name="de Groot N.N."/>
        </authorList>
    </citation>
    <scope>NUCLEOTIDE SEQUENCE [LARGE SCALE GENOMIC DNA]</scope>
    <source>
        <strain evidence="5 6">NLAE-zl-G339</strain>
    </source>
</reference>
<protein>
    <submittedName>
        <fullName evidence="5">4Fe-4S dicluster domain-containing protein</fullName>
    </submittedName>
</protein>
<evidence type="ECO:0000313" key="5">
    <source>
        <dbReference type="EMBL" id="SEB15585.1"/>
    </source>
</evidence>
<keyword evidence="2" id="KW-0408">Iron</keyword>
<evidence type="ECO:0000256" key="1">
    <source>
        <dbReference type="ARBA" id="ARBA00022723"/>
    </source>
</evidence>
<organism evidence="5 6">
    <name type="scientific">Bacteroides xylanisolvens</name>
    <dbReference type="NCBI Taxonomy" id="371601"/>
    <lineage>
        <taxon>Bacteria</taxon>
        <taxon>Pseudomonadati</taxon>
        <taxon>Bacteroidota</taxon>
        <taxon>Bacteroidia</taxon>
        <taxon>Bacteroidales</taxon>
        <taxon>Bacteroidaceae</taxon>
        <taxon>Bacteroides</taxon>
    </lineage>
</organism>
<feature type="domain" description="4Fe-4S ferredoxin-type" evidence="4">
    <location>
        <begin position="6"/>
        <end position="35"/>
    </location>
</feature>
<accession>A0A1H4H170</accession>
<name>A0A1H4H170_9BACE</name>
<dbReference type="InterPro" id="IPR052977">
    <property type="entry name" value="Polyferredoxin-like_ET"/>
</dbReference>
<sequence length="71" mass="8121">MEKDYPILFVEKYECCGCSACYAICPFGAISMQPDEEGFLYPVVDKEKCVKCNACIKVCMFNKDIRLMTDK</sequence>
<gene>
    <name evidence="5" type="ORF">SAMN04487924_14016</name>
</gene>
<dbReference type="AlphaFoldDB" id="A0A1H4H170"/>
<dbReference type="Gene3D" id="3.30.70.20">
    <property type="match status" value="1"/>
</dbReference>
<evidence type="ECO:0000313" key="6">
    <source>
        <dbReference type="Proteomes" id="UP000183040"/>
    </source>
</evidence>
<dbReference type="InterPro" id="IPR017896">
    <property type="entry name" value="4Fe4S_Fe-S-bd"/>
</dbReference>
<dbReference type="PANTHER" id="PTHR43193">
    <property type="match status" value="1"/>
</dbReference>
<dbReference type="GO" id="GO:0051536">
    <property type="term" value="F:iron-sulfur cluster binding"/>
    <property type="evidence" value="ECO:0007669"/>
    <property type="project" value="UniProtKB-KW"/>
</dbReference>
<dbReference type="PROSITE" id="PS51379">
    <property type="entry name" value="4FE4S_FER_2"/>
    <property type="match status" value="2"/>
</dbReference>
<dbReference type="EMBL" id="FNRP01000040">
    <property type="protein sequence ID" value="SEB15585.1"/>
    <property type="molecule type" value="Genomic_DNA"/>
</dbReference>
<dbReference type="GO" id="GO:0046872">
    <property type="term" value="F:metal ion binding"/>
    <property type="evidence" value="ECO:0007669"/>
    <property type="project" value="UniProtKB-KW"/>
</dbReference>
<keyword evidence="1" id="KW-0479">Metal-binding</keyword>
<dbReference type="PANTHER" id="PTHR43193:SF2">
    <property type="entry name" value="POLYFERREDOXIN PROTEIN FWDF"/>
    <property type="match status" value="1"/>
</dbReference>